<dbReference type="PROSITE" id="PS50106">
    <property type="entry name" value="PDZ"/>
    <property type="match status" value="1"/>
</dbReference>
<evidence type="ECO:0000256" key="7">
    <source>
        <dbReference type="SAM" id="SignalP"/>
    </source>
</evidence>
<dbReference type="PROSITE" id="PS51257">
    <property type="entry name" value="PROKAR_LIPOPROTEIN"/>
    <property type="match status" value="1"/>
</dbReference>
<keyword evidence="4 5" id="KW-0720">Serine protease</keyword>
<dbReference type="SUPFAM" id="SSF50156">
    <property type="entry name" value="PDZ domain-like"/>
    <property type="match status" value="1"/>
</dbReference>
<evidence type="ECO:0000256" key="2">
    <source>
        <dbReference type="ARBA" id="ARBA00022670"/>
    </source>
</evidence>
<name>A0A1C3H4V6_9GAMM</name>
<comment type="similarity">
    <text evidence="1 5">Belongs to the peptidase S41A family.</text>
</comment>
<dbReference type="InterPro" id="IPR004447">
    <property type="entry name" value="Peptidase_S41A"/>
</dbReference>
<dbReference type="SMART" id="SM00228">
    <property type="entry name" value="PDZ"/>
    <property type="match status" value="1"/>
</dbReference>
<feature type="coiled-coil region" evidence="6">
    <location>
        <begin position="340"/>
        <end position="401"/>
    </location>
</feature>
<accession>A0A1C3H4V6</accession>
<dbReference type="InterPro" id="IPR020992">
    <property type="entry name" value="Tail_Prtase_C"/>
</dbReference>
<dbReference type="GO" id="GO:0004252">
    <property type="term" value="F:serine-type endopeptidase activity"/>
    <property type="evidence" value="ECO:0007669"/>
    <property type="project" value="UniProtKB-EC"/>
</dbReference>
<dbReference type="Pfam" id="PF11818">
    <property type="entry name" value="DUF3340"/>
    <property type="match status" value="1"/>
</dbReference>
<keyword evidence="7" id="KW-0732">Signal</keyword>
<dbReference type="SUPFAM" id="SSF52096">
    <property type="entry name" value="ClpP/crotonase"/>
    <property type="match status" value="1"/>
</dbReference>
<protein>
    <submittedName>
        <fullName evidence="9">Tail-specific protease</fullName>
        <ecNumber evidence="9">3.4.21.102</ecNumber>
    </submittedName>
</protein>
<dbReference type="Gene3D" id="2.30.42.10">
    <property type="match status" value="1"/>
</dbReference>
<keyword evidence="2 5" id="KW-0645">Protease</keyword>
<evidence type="ECO:0000256" key="3">
    <source>
        <dbReference type="ARBA" id="ARBA00022801"/>
    </source>
</evidence>
<keyword evidence="3 5" id="KW-0378">Hydrolase</keyword>
<keyword evidence="6" id="KW-0175">Coiled coil</keyword>
<dbReference type="Pfam" id="PF17804">
    <property type="entry name" value="TSP_NTD"/>
    <property type="match status" value="1"/>
</dbReference>
<dbReference type="Pfam" id="PF03572">
    <property type="entry name" value="Peptidase_S41"/>
    <property type="match status" value="1"/>
</dbReference>
<dbReference type="GO" id="GO:0006508">
    <property type="term" value="P:proteolysis"/>
    <property type="evidence" value="ECO:0007669"/>
    <property type="project" value="UniProtKB-KW"/>
</dbReference>
<dbReference type="Gene3D" id="3.90.226.10">
    <property type="entry name" value="2-enoyl-CoA Hydratase, Chain A, domain 1"/>
    <property type="match status" value="1"/>
</dbReference>
<dbReference type="NCBIfam" id="TIGR00225">
    <property type="entry name" value="prc"/>
    <property type="match status" value="1"/>
</dbReference>
<dbReference type="RefSeq" id="WP_079540792.1">
    <property type="nucleotide sequence ID" value="NZ_FKLO01000049.1"/>
</dbReference>
<dbReference type="CDD" id="cd06782">
    <property type="entry name" value="cpPDZ_CPP-like"/>
    <property type="match status" value="1"/>
</dbReference>
<sequence>MMKRLPVFFFAILLAACVQGNAGQTAEKVPDYAPEPLIINNEHKKALRLGANLLVNHHYRKQKLSAIAADVHQDYLQALDPSHIYFLQSDIDEFKRYSDTLMQANKGDLSGILAIYQRYSERANALNRWSLERLSRPFDLNGKETVTYPDFKAEKNQPWPVSVEAAEAEQDKRIEDQLIRLRVSGKSEEKALKLLRSRYTGALRRLNQINMNDVFDIYMNVLSSRFDPHSNYLSPRSNEDFNINMRLSLEGIGAILSLEDEQVSIRELVPGGPAYKSGKLNVKDKIIAIAQGNDGDFVDVTGWRLDKVVDLIRGKKGTLVRLMIDPANSAKGVYEIKLERDEVKLEEQAAQSTIEEVTEDGVTRRIGVIKLPSFYMDFEGAQQEKNDYRSTSRDVEKLLQEFKTAKVDGVVIDLRSNGGGSLYEAVKTVGLFIDKGPVVLVSDAQGGVRNETDDDAGAAYDGPLAVLIDRYAASASEIFAAAIQDYGRGLIIGSNSFGKGTVQTMVNLNEFVTSNTPSLGSMKFTMAMFHRVNGSSTQFRGVTPDVSLPSIFPPEEVGEQAEDYALPWKEIKAAKITPAGKIADSTINTLRQLHETRMLGKAPLRRYQEYIDKVLEKNRQKTWPLNLAERKREHENWKKYQDEYEAAQRRELPLLNADKKKQEEIAERNAAVEDEDDKEDFVPDVALFETLNIFYDYLELLVPPAVSAEAA</sequence>
<dbReference type="EC" id="3.4.21.102" evidence="9"/>
<dbReference type="GO" id="GO:0007165">
    <property type="term" value="P:signal transduction"/>
    <property type="evidence" value="ECO:0007669"/>
    <property type="project" value="TreeGrafter"/>
</dbReference>
<dbReference type="InterPro" id="IPR040573">
    <property type="entry name" value="TSP_N"/>
</dbReference>
<dbReference type="EMBL" id="FKLO01000049">
    <property type="protein sequence ID" value="SAM65959.1"/>
    <property type="molecule type" value="Genomic_DNA"/>
</dbReference>
<dbReference type="InterPro" id="IPR029045">
    <property type="entry name" value="ClpP/crotonase-like_dom_sf"/>
</dbReference>
<feature type="chain" id="PRO_5008674864" evidence="7">
    <location>
        <begin position="23"/>
        <end position="711"/>
    </location>
</feature>
<dbReference type="Proteomes" id="UP000190837">
    <property type="component" value="Unassembled WGS sequence"/>
</dbReference>
<dbReference type="AlphaFoldDB" id="A0A1C3H4V6"/>
<proteinExistence type="inferred from homology"/>
<dbReference type="InterPro" id="IPR036034">
    <property type="entry name" value="PDZ_sf"/>
</dbReference>
<feature type="signal peptide" evidence="7">
    <location>
        <begin position="1"/>
        <end position="22"/>
    </location>
</feature>
<dbReference type="InterPro" id="IPR005151">
    <property type="entry name" value="Tail-specific_protease"/>
</dbReference>
<dbReference type="PANTHER" id="PTHR32060">
    <property type="entry name" value="TAIL-SPECIFIC PROTEASE"/>
    <property type="match status" value="1"/>
</dbReference>
<reference evidence="10" key="1">
    <citation type="submission" date="2016-04" db="EMBL/GenBank/DDBJ databases">
        <authorList>
            <person name="Tagini F."/>
        </authorList>
    </citation>
    <scope>NUCLEOTIDE SEQUENCE [LARGE SCALE GENOMIC DNA]</scope>
    <source>
        <strain evidence="10">CHUV0807</strain>
    </source>
</reference>
<feature type="domain" description="PDZ" evidence="8">
    <location>
        <begin position="242"/>
        <end position="327"/>
    </location>
</feature>
<evidence type="ECO:0000256" key="1">
    <source>
        <dbReference type="ARBA" id="ARBA00009179"/>
    </source>
</evidence>
<evidence type="ECO:0000256" key="4">
    <source>
        <dbReference type="ARBA" id="ARBA00022825"/>
    </source>
</evidence>
<evidence type="ECO:0000259" key="8">
    <source>
        <dbReference type="PROSITE" id="PS50106"/>
    </source>
</evidence>
<dbReference type="InterPro" id="IPR001478">
    <property type="entry name" value="PDZ"/>
</dbReference>
<dbReference type="CDD" id="cd07560">
    <property type="entry name" value="Peptidase_S41_CPP"/>
    <property type="match status" value="1"/>
</dbReference>
<organism evidence="9 10">
    <name type="scientific">Cardiobacterium hominis</name>
    <dbReference type="NCBI Taxonomy" id="2718"/>
    <lineage>
        <taxon>Bacteria</taxon>
        <taxon>Pseudomonadati</taxon>
        <taxon>Pseudomonadota</taxon>
        <taxon>Gammaproteobacteria</taxon>
        <taxon>Cardiobacteriales</taxon>
        <taxon>Cardiobacteriaceae</taxon>
        <taxon>Cardiobacterium</taxon>
    </lineage>
</organism>
<gene>
    <name evidence="9" type="ORF">CHUV0807_1435</name>
</gene>
<evidence type="ECO:0000313" key="10">
    <source>
        <dbReference type="Proteomes" id="UP000190837"/>
    </source>
</evidence>
<dbReference type="Pfam" id="PF00595">
    <property type="entry name" value="PDZ"/>
    <property type="match status" value="1"/>
</dbReference>
<dbReference type="FunFam" id="3.90.226.10:FF:000090">
    <property type="entry name" value="Tail-specific protease"/>
    <property type="match status" value="1"/>
</dbReference>
<evidence type="ECO:0000313" key="9">
    <source>
        <dbReference type="EMBL" id="SAM65959.1"/>
    </source>
</evidence>
<evidence type="ECO:0000256" key="6">
    <source>
        <dbReference type="SAM" id="Coils"/>
    </source>
</evidence>
<dbReference type="PANTHER" id="PTHR32060:SF22">
    <property type="entry name" value="CARBOXYL-TERMINAL-PROCESSING PEPTIDASE 3, CHLOROPLASTIC"/>
    <property type="match status" value="1"/>
</dbReference>
<dbReference type="GO" id="GO:0030288">
    <property type="term" value="C:outer membrane-bounded periplasmic space"/>
    <property type="evidence" value="ECO:0007669"/>
    <property type="project" value="TreeGrafter"/>
</dbReference>
<evidence type="ECO:0000256" key="5">
    <source>
        <dbReference type="RuleBase" id="RU004404"/>
    </source>
</evidence>
<dbReference type="SMART" id="SM00245">
    <property type="entry name" value="TSPc"/>
    <property type="match status" value="1"/>
</dbReference>